<protein>
    <submittedName>
        <fullName evidence="2">Uncharacterized protein</fullName>
    </submittedName>
</protein>
<gene>
    <name evidence="2" type="ORF">NA56DRAFT_748770</name>
</gene>
<keyword evidence="3" id="KW-1185">Reference proteome</keyword>
<evidence type="ECO:0000313" key="2">
    <source>
        <dbReference type="EMBL" id="PMD21801.1"/>
    </source>
</evidence>
<dbReference type="EMBL" id="KZ613480">
    <property type="protein sequence ID" value="PMD21801.1"/>
    <property type="molecule type" value="Genomic_DNA"/>
</dbReference>
<sequence length="587" mass="65249">MNILRHLAAGLVSLKPCVQSPKPKIDQTGKQAIHKTASYPLVATELDKKSLQEEDSEGNLHRVEFFAEEGHVNDSSHLSDSPLKLHFIPETGTARPNGTLRDLIRSNARRKPRRRPRKSSGLANLQPRSKESGSKTLDPFELSGSNSSDQNISGDTNIRFYRGPECNAIDPFYTLPISEAGQSQFLIHHYDSVFAASDTPINPKKEWIPFALTDPALLHVTLLFSAIQLSTLQGKPPTSVVMYHKAESIRWMNKSIRKLNHGAADTTIAGAACLVIFNNLIANIPGVKIHIDGLEALVTNRGGLQALPIHGLARKIVTLADCEASILMDTKPRFGLPSLENEEKPEDWGLKSSLSMLYESRLFHLTGSQELSEKTIKVYRGMRTLMGLKDANIHLTRKVEYESWSDMTERIERRLIEILQSEVVKSSSPKFFIFVLFGYAAIIHIQMFMRDIPRGLPFCILISGRLRSSIEALNLTNLHKAYPEMMLWILLMGGLGSSGGPNRGWYAKLFAETCMAVGLRGGNSIAYALAEYLWSDLYRSPVTIGFWNDVARAQGTEGGSFDVKRVTDHLSVAAFNAPPEMLVEVDE</sequence>
<evidence type="ECO:0000313" key="3">
    <source>
        <dbReference type="Proteomes" id="UP000235672"/>
    </source>
</evidence>
<dbReference type="OrthoDB" id="4158087at2759"/>
<feature type="region of interest" description="Disordered" evidence="1">
    <location>
        <begin position="87"/>
        <end position="156"/>
    </location>
</feature>
<dbReference type="Pfam" id="PF11951">
    <property type="entry name" value="Fungal_trans_2"/>
    <property type="match status" value="1"/>
</dbReference>
<dbReference type="AlphaFoldDB" id="A0A2J6Q6E0"/>
<name>A0A2J6Q6E0_9HELO</name>
<evidence type="ECO:0000256" key="1">
    <source>
        <dbReference type="SAM" id="MobiDB-lite"/>
    </source>
</evidence>
<proteinExistence type="predicted"/>
<dbReference type="PANTHER" id="PTHR37540:SF5">
    <property type="entry name" value="TRANSCRIPTION FACTOR DOMAIN-CONTAINING PROTEIN"/>
    <property type="match status" value="1"/>
</dbReference>
<feature type="compositionally biased region" description="Basic residues" evidence="1">
    <location>
        <begin position="107"/>
        <end position="118"/>
    </location>
</feature>
<dbReference type="PANTHER" id="PTHR37540">
    <property type="entry name" value="TRANSCRIPTION FACTOR (ACR-2), PUTATIVE-RELATED-RELATED"/>
    <property type="match status" value="1"/>
</dbReference>
<reference evidence="2 3" key="1">
    <citation type="submission" date="2016-05" db="EMBL/GenBank/DDBJ databases">
        <title>A degradative enzymes factory behind the ericoid mycorrhizal symbiosis.</title>
        <authorList>
            <consortium name="DOE Joint Genome Institute"/>
            <person name="Martino E."/>
            <person name="Morin E."/>
            <person name="Grelet G."/>
            <person name="Kuo A."/>
            <person name="Kohler A."/>
            <person name="Daghino S."/>
            <person name="Barry K."/>
            <person name="Choi C."/>
            <person name="Cichocki N."/>
            <person name="Clum A."/>
            <person name="Copeland A."/>
            <person name="Hainaut M."/>
            <person name="Haridas S."/>
            <person name="Labutti K."/>
            <person name="Lindquist E."/>
            <person name="Lipzen A."/>
            <person name="Khouja H.-R."/>
            <person name="Murat C."/>
            <person name="Ohm R."/>
            <person name="Olson A."/>
            <person name="Spatafora J."/>
            <person name="Veneault-Fourrey C."/>
            <person name="Henrissat B."/>
            <person name="Grigoriev I."/>
            <person name="Martin F."/>
            <person name="Perotto S."/>
        </authorList>
    </citation>
    <scope>NUCLEOTIDE SEQUENCE [LARGE SCALE GENOMIC DNA]</scope>
    <source>
        <strain evidence="2 3">UAMH 7357</strain>
    </source>
</reference>
<organism evidence="2 3">
    <name type="scientific">Hyaloscypha hepaticicola</name>
    <dbReference type="NCBI Taxonomy" id="2082293"/>
    <lineage>
        <taxon>Eukaryota</taxon>
        <taxon>Fungi</taxon>
        <taxon>Dikarya</taxon>
        <taxon>Ascomycota</taxon>
        <taxon>Pezizomycotina</taxon>
        <taxon>Leotiomycetes</taxon>
        <taxon>Helotiales</taxon>
        <taxon>Hyaloscyphaceae</taxon>
        <taxon>Hyaloscypha</taxon>
    </lineage>
</organism>
<dbReference type="STRING" id="1745343.A0A2J6Q6E0"/>
<dbReference type="InterPro" id="IPR021858">
    <property type="entry name" value="Fun_TF"/>
</dbReference>
<feature type="compositionally biased region" description="Polar residues" evidence="1">
    <location>
        <begin position="143"/>
        <end position="156"/>
    </location>
</feature>
<dbReference type="Proteomes" id="UP000235672">
    <property type="component" value="Unassembled WGS sequence"/>
</dbReference>
<accession>A0A2J6Q6E0</accession>